<organism evidence="8 9">
    <name type="scientific">Paragemmobacter aquarius</name>
    <dbReference type="NCBI Taxonomy" id="2169400"/>
    <lineage>
        <taxon>Bacteria</taxon>
        <taxon>Pseudomonadati</taxon>
        <taxon>Pseudomonadota</taxon>
        <taxon>Alphaproteobacteria</taxon>
        <taxon>Rhodobacterales</taxon>
        <taxon>Paracoccaceae</taxon>
        <taxon>Paragemmobacter</taxon>
    </lineage>
</organism>
<reference evidence="8 9" key="1">
    <citation type="submission" date="2018-04" db="EMBL/GenBank/DDBJ databases">
        <title>Genome sequencing of Gemmobacter.</title>
        <authorList>
            <person name="Yi H."/>
            <person name="Baek M.-G."/>
        </authorList>
    </citation>
    <scope>NUCLEOTIDE SEQUENCE [LARGE SCALE GENOMIC DNA]</scope>
    <source>
        <strain evidence="8 9">HYN0069</strain>
    </source>
</reference>
<evidence type="ECO:0000256" key="5">
    <source>
        <dbReference type="RuleBase" id="RU362076"/>
    </source>
</evidence>
<evidence type="ECO:0000256" key="2">
    <source>
        <dbReference type="ARBA" id="ARBA00016013"/>
    </source>
</evidence>
<evidence type="ECO:0000313" key="9">
    <source>
        <dbReference type="Proteomes" id="UP000244496"/>
    </source>
</evidence>
<keyword evidence="8" id="KW-0282">Flagellum</keyword>
<feature type="region of interest" description="Disordered" evidence="6">
    <location>
        <begin position="1"/>
        <end position="27"/>
    </location>
</feature>
<keyword evidence="8" id="KW-0966">Cell projection</keyword>
<dbReference type="AlphaFoldDB" id="A0A2S0UPB4"/>
<protein>
    <recommendedName>
        <fullName evidence="2 5">Basal-body rod modification protein FlgD</fullName>
    </recommendedName>
</protein>
<evidence type="ECO:0000313" key="8">
    <source>
        <dbReference type="EMBL" id="AWB49654.1"/>
    </source>
</evidence>
<dbReference type="OrthoDB" id="9785233at2"/>
<gene>
    <name evidence="8" type="ORF">HYN69_15130</name>
</gene>
<proteinExistence type="inferred from homology"/>
<dbReference type="InterPro" id="IPR005648">
    <property type="entry name" value="FlgD"/>
</dbReference>
<keyword evidence="3 5" id="KW-1005">Bacterial flagellum biogenesis</keyword>
<dbReference type="GO" id="GO:0044781">
    <property type="term" value="P:bacterial-type flagellum organization"/>
    <property type="evidence" value="ECO:0007669"/>
    <property type="project" value="UniProtKB-UniRule"/>
</dbReference>
<evidence type="ECO:0000259" key="7">
    <source>
        <dbReference type="Pfam" id="PF13860"/>
    </source>
</evidence>
<feature type="domain" description="FlgD/Vpr Ig-like" evidence="7">
    <location>
        <begin position="111"/>
        <end position="161"/>
    </location>
</feature>
<dbReference type="EMBL" id="CP028918">
    <property type="protein sequence ID" value="AWB49654.1"/>
    <property type="molecule type" value="Genomic_DNA"/>
</dbReference>
<dbReference type="RefSeq" id="WP_108436471.1">
    <property type="nucleotide sequence ID" value="NZ_CP028918.1"/>
</dbReference>
<dbReference type="Pfam" id="PF03963">
    <property type="entry name" value="FlgD"/>
    <property type="match status" value="1"/>
</dbReference>
<keyword evidence="9" id="KW-1185">Reference proteome</keyword>
<comment type="similarity">
    <text evidence="1 5">Belongs to the FlgD family.</text>
</comment>
<accession>A0A2S0UPB4</accession>
<evidence type="ECO:0000256" key="6">
    <source>
        <dbReference type="SAM" id="MobiDB-lite"/>
    </source>
</evidence>
<keyword evidence="8" id="KW-0969">Cilium</keyword>
<dbReference type="Proteomes" id="UP000244496">
    <property type="component" value="Chromosome"/>
</dbReference>
<dbReference type="KEGG" id="geh:HYN69_15130"/>
<dbReference type="InterPro" id="IPR025965">
    <property type="entry name" value="FlgD/Vpr_Ig-like"/>
</dbReference>
<evidence type="ECO:0000256" key="4">
    <source>
        <dbReference type="ARBA" id="ARBA00024746"/>
    </source>
</evidence>
<sequence length="225" mass="23171">MDISSLLTNSTSSATSAAASSSKSGPSALGQQDFMTLMLAQLQNQNPLDPMENTEFLAQLAQFNTVGGIDKVNTTLASLGSQMQTFRVATATNLLGHQVLVPGNVARPDPTGSIEGVADLPEAATAVTVTFSNATSGEILNTRVYGAQPAGLMGFDWTGMPRELTDARTPVRITVSATTPAGTKDVGASVFAKVLSARSGANGADLTLNIEDFGAMDSAEVSSVR</sequence>
<dbReference type="Gene3D" id="2.60.40.4070">
    <property type="match status" value="1"/>
</dbReference>
<evidence type="ECO:0000256" key="1">
    <source>
        <dbReference type="ARBA" id="ARBA00010577"/>
    </source>
</evidence>
<dbReference type="Gene3D" id="2.30.30.910">
    <property type="match status" value="1"/>
</dbReference>
<name>A0A2S0UPB4_9RHOB</name>
<comment type="function">
    <text evidence="4 5">Required for flagellar hook formation. May act as a scaffolding protein.</text>
</comment>
<evidence type="ECO:0000256" key="3">
    <source>
        <dbReference type="ARBA" id="ARBA00022795"/>
    </source>
</evidence>
<dbReference type="Pfam" id="PF13860">
    <property type="entry name" value="FlgD_ig"/>
    <property type="match status" value="1"/>
</dbReference>